<evidence type="ECO:0000256" key="1">
    <source>
        <dbReference type="ARBA" id="ARBA00005232"/>
    </source>
</evidence>
<comment type="similarity">
    <text evidence="1 5">Belongs to the carnitine/choline acetyltransferase family.</text>
</comment>
<dbReference type="OMA" id="WWIQTAY"/>
<evidence type="ECO:0000313" key="8">
    <source>
        <dbReference type="Proteomes" id="UP000276776"/>
    </source>
</evidence>
<dbReference type="PANTHER" id="PTHR22589:SF103">
    <property type="entry name" value="CARNITINE O-ACETYL-TRANSFERASE, ISOFORM A-RELATED"/>
    <property type="match status" value="1"/>
</dbReference>
<feature type="active site" description="Proton acceptor" evidence="4">
    <location>
        <position position="246"/>
    </location>
</feature>
<dbReference type="Gene3D" id="3.30.559.10">
    <property type="entry name" value="Chloramphenicol acetyltransferase-like domain"/>
    <property type="match status" value="1"/>
</dbReference>
<evidence type="ECO:0000313" key="9">
    <source>
        <dbReference type="WBParaSite" id="TCLT_0000906201-mRNA-1"/>
    </source>
</evidence>
<dbReference type="WBParaSite" id="TCLT_0000906201-mRNA-1">
    <property type="protein sequence ID" value="TCLT_0000906201-mRNA-1"/>
    <property type="gene ID" value="TCLT_0000906201"/>
</dbReference>
<dbReference type="AlphaFoldDB" id="A0A0N5D7L1"/>
<evidence type="ECO:0000256" key="3">
    <source>
        <dbReference type="ARBA" id="ARBA00023315"/>
    </source>
</evidence>
<dbReference type="Gene3D" id="3.30.559.70">
    <property type="entry name" value="Choline/Carnitine o-acyltransferase, domain 2"/>
    <property type="match status" value="1"/>
</dbReference>
<accession>A0A0N5D7L1</accession>
<reference evidence="7 8" key="2">
    <citation type="submission" date="2018-11" db="EMBL/GenBank/DDBJ databases">
        <authorList>
            <consortium name="Pathogen Informatics"/>
        </authorList>
    </citation>
    <scope>NUCLEOTIDE SEQUENCE [LARGE SCALE GENOMIC DNA]</scope>
</reference>
<evidence type="ECO:0000256" key="2">
    <source>
        <dbReference type="ARBA" id="ARBA00022679"/>
    </source>
</evidence>
<proteinExistence type="inferred from homology"/>
<organism evidence="9">
    <name type="scientific">Thelazia callipaeda</name>
    <name type="common">Oriental eyeworm</name>
    <name type="synonym">Parasitic nematode</name>
    <dbReference type="NCBI Taxonomy" id="103827"/>
    <lineage>
        <taxon>Eukaryota</taxon>
        <taxon>Metazoa</taxon>
        <taxon>Ecdysozoa</taxon>
        <taxon>Nematoda</taxon>
        <taxon>Chromadorea</taxon>
        <taxon>Rhabditida</taxon>
        <taxon>Spirurina</taxon>
        <taxon>Spiruromorpha</taxon>
        <taxon>Thelazioidea</taxon>
        <taxon>Thelaziidae</taxon>
        <taxon>Thelazia</taxon>
    </lineage>
</organism>
<evidence type="ECO:0000256" key="4">
    <source>
        <dbReference type="PIRSR" id="PIRSR600542-1"/>
    </source>
</evidence>
<reference evidence="9" key="1">
    <citation type="submission" date="2017-02" db="UniProtKB">
        <authorList>
            <consortium name="WormBaseParasite"/>
        </authorList>
    </citation>
    <scope>IDENTIFICATION</scope>
</reference>
<dbReference type="GO" id="GO:0004092">
    <property type="term" value="F:carnitine O-acetyltransferase activity"/>
    <property type="evidence" value="ECO:0007669"/>
    <property type="project" value="TreeGrafter"/>
</dbReference>
<gene>
    <name evidence="7" type="ORF">TCLT_LOCUS9051</name>
</gene>
<dbReference type="GO" id="GO:0005777">
    <property type="term" value="C:peroxisome"/>
    <property type="evidence" value="ECO:0007669"/>
    <property type="project" value="TreeGrafter"/>
</dbReference>
<dbReference type="InterPro" id="IPR023213">
    <property type="entry name" value="CAT-like_dom_sf"/>
</dbReference>
<dbReference type="PANTHER" id="PTHR22589">
    <property type="entry name" value="CARNITINE O-ACYLTRANSFERASE"/>
    <property type="match status" value="1"/>
</dbReference>
<dbReference type="STRING" id="103827.A0A0N5D7L1"/>
<dbReference type="InterPro" id="IPR039551">
    <property type="entry name" value="Cho/carn_acyl_trans"/>
</dbReference>
<dbReference type="OrthoDB" id="240216at2759"/>
<evidence type="ECO:0000313" key="7">
    <source>
        <dbReference type="EMBL" id="VDN06651.1"/>
    </source>
</evidence>
<name>A0A0N5D7L1_THECL</name>
<dbReference type="PROSITE" id="PS00440">
    <property type="entry name" value="ACYLTRANSF_C_2"/>
    <property type="match status" value="1"/>
</dbReference>
<protein>
    <submittedName>
        <fullName evidence="9">Carn_acyltransf domain-containing protein</fullName>
    </submittedName>
</protein>
<evidence type="ECO:0000256" key="5">
    <source>
        <dbReference type="RuleBase" id="RU003801"/>
    </source>
</evidence>
<dbReference type="Pfam" id="PF00755">
    <property type="entry name" value="Carn_acyltransf"/>
    <property type="match status" value="1"/>
</dbReference>
<dbReference type="SUPFAM" id="SSF52777">
    <property type="entry name" value="CoA-dependent acyltransferases"/>
    <property type="match status" value="2"/>
</dbReference>
<dbReference type="InterPro" id="IPR042231">
    <property type="entry name" value="Cho/carn_acyl_trans_2"/>
</dbReference>
<evidence type="ECO:0000259" key="6">
    <source>
        <dbReference type="Pfam" id="PF00755"/>
    </source>
</evidence>
<dbReference type="InterPro" id="IPR000542">
    <property type="entry name" value="Carn_acyl_trans"/>
</dbReference>
<feature type="domain" description="Choline/carnitine acyltransferase" evidence="6">
    <location>
        <begin position="2"/>
        <end position="516"/>
    </location>
</feature>
<keyword evidence="3 5" id="KW-0012">Acyltransferase</keyword>
<dbReference type="EMBL" id="UYYF01004723">
    <property type="protein sequence ID" value="VDN06651.1"/>
    <property type="molecule type" value="Genomic_DNA"/>
</dbReference>
<sequence>MLTPWWIDEAYLSRRTPLPLYSSTALMFPKFEYSGLDGQLEIAAKIIQASLKYYIKIMKNEIPQEKHNDTLLCMNQFKKIFGTTRIPAPRKDQMVYGCDRDPQCKHIIVLRNGHIFCLPVFDATGKALSIKQLVHELKTQIVEKSEEYNLHPIGIVSSDERGVWADAYIKLKERNGDLVKMVEDSLFAICLDRKMAHIDGSSDVDVQAQQCIHGGGCHNNSSNRWFDKTVQFIVGIDGYCGMTYEHSPSEGPPAAALMDFIASEIKSDDFDHNDATGSIEPTSPIHFSIPDEKKELILDSKKNINHIASDTDVKVYTFDHFGKEFIKKLGISPDSFIQIAMQVAYYRIYGKLACTSEIATLRKFTDGRTAIIRLPNFHTAMFTVDITDPDSSEDIPASMMATMFRVSAQQHKKYTLEVMDGKGVDRYLLGLKMIAEEHGHPKPIILDTKAYQKLMAFTLSTSQIGTHNFIPIAYAPTAPDCYGICYNPQPKKLHFTICTLNSCMETSSSRFAEELENALVDMRTIILKGE</sequence>
<keyword evidence="2 5" id="KW-0808">Transferase</keyword>
<dbReference type="Proteomes" id="UP000276776">
    <property type="component" value="Unassembled WGS sequence"/>
</dbReference>
<keyword evidence="8" id="KW-1185">Reference proteome</keyword>
<dbReference type="GO" id="GO:0019254">
    <property type="term" value="P:carnitine metabolic process, CoA-linked"/>
    <property type="evidence" value="ECO:0007669"/>
    <property type="project" value="TreeGrafter"/>
</dbReference>